<proteinExistence type="predicted"/>
<evidence type="ECO:0000259" key="1">
    <source>
        <dbReference type="Pfam" id="PF07735"/>
    </source>
</evidence>
<evidence type="ECO:0000313" key="2">
    <source>
        <dbReference type="Proteomes" id="UP000095282"/>
    </source>
</evidence>
<dbReference type="Proteomes" id="UP000095282">
    <property type="component" value="Unplaced"/>
</dbReference>
<dbReference type="AlphaFoldDB" id="A0A1I7TWU6"/>
<dbReference type="Pfam" id="PF07735">
    <property type="entry name" value="FBA_2"/>
    <property type="match status" value="1"/>
</dbReference>
<protein>
    <submittedName>
        <fullName evidence="3">FBA_2 domain-containing protein</fullName>
    </submittedName>
</protein>
<organism evidence="2 3">
    <name type="scientific">Caenorhabditis tropicalis</name>
    <dbReference type="NCBI Taxonomy" id="1561998"/>
    <lineage>
        <taxon>Eukaryota</taxon>
        <taxon>Metazoa</taxon>
        <taxon>Ecdysozoa</taxon>
        <taxon>Nematoda</taxon>
        <taxon>Chromadorea</taxon>
        <taxon>Rhabditida</taxon>
        <taxon>Rhabditina</taxon>
        <taxon>Rhabditomorpha</taxon>
        <taxon>Rhabditoidea</taxon>
        <taxon>Rhabditidae</taxon>
        <taxon>Peloderinae</taxon>
        <taxon>Caenorhabditis</taxon>
    </lineage>
</organism>
<dbReference type="PANTHER" id="PTHR21503">
    <property type="entry name" value="F-BOX-CONTAINING HYPOTHETICAL PROTEIN C.ELEGANS"/>
    <property type="match status" value="1"/>
</dbReference>
<feature type="domain" description="Sdz-33 F-box" evidence="1">
    <location>
        <begin position="97"/>
        <end position="142"/>
    </location>
</feature>
<evidence type="ECO:0000313" key="3">
    <source>
        <dbReference type="WBParaSite" id="Csp11.Scaffold629.g12588.t1"/>
    </source>
</evidence>
<reference evidence="3" key="1">
    <citation type="submission" date="2016-11" db="UniProtKB">
        <authorList>
            <consortium name="WormBaseParasite"/>
        </authorList>
    </citation>
    <scope>IDENTIFICATION</scope>
</reference>
<accession>A0A1I7TWU6</accession>
<sequence>MEGVRLITEYLCWFFQINISNVVITKYSNLVDPVAVIDWVIRRQNKLECLMIESKKAERTSDKTARDILSKINHSANVLINFDLSPNFKTSLKFEGKLLKIRNGHWFTLDNLFSVNCSILNVKRTFLDVGDMNEFLKHWIASDLKFKEINIKMTEVISDALFSEIEFVKQPKDVERVYKSYDGLTTIYGGYDIQRNDGLWATIDSNRFEESIDFRMIIWDEQEQ</sequence>
<keyword evidence="2" id="KW-1185">Reference proteome</keyword>
<name>A0A1I7TWU6_9PELO</name>
<dbReference type="WBParaSite" id="Csp11.Scaffold629.g12588.t1">
    <property type="protein sequence ID" value="Csp11.Scaffold629.g12588.t1"/>
    <property type="gene ID" value="Csp11.Scaffold629.g12588"/>
</dbReference>
<dbReference type="InterPro" id="IPR012885">
    <property type="entry name" value="F-box_Sdz-33"/>
</dbReference>